<dbReference type="EMBL" id="GBXM01051689">
    <property type="protein sequence ID" value="JAH56888.1"/>
    <property type="molecule type" value="Transcribed_RNA"/>
</dbReference>
<organism evidence="2">
    <name type="scientific">Anguilla anguilla</name>
    <name type="common">European freshwater eel</name>
    <name type="synonym">Muraena anguilla</name>
    <dbReference type="NCBI Taxonomy" id="7936"/>
    <lineage>
        <taxon>Eukaryota</taxon>
        <taxon>Metazoa</taxon>
        <taxon>Chordata</taxon>
        <taxon>Craniata</taxon>
        <taxon>Vertebrata</taxon>
        <taxon>Euteleostomi</taxon>
        <taxon>Actinopterygii</taxon>
        <taxon>Neopterygii</taxon>
        <taxon>Teleostei</taxon>
        <taxon>Anguilliformes</taxon>
        <taxon>Anguillidae</taxon>
        <taxon>Anguilla</taxon>
    </lineage>
</organism>
<feature type="transmembrane region" description="Helical" evidence="1">
    <location>
        <begin position="19"/>
        <end position="40"/>
    </location>
</feature>
<reference evidence="2" key="2">
    <citation type="journal article" date="2015" name="Fish Shellfish Immunol.">
        <title>Early steps in the European eel (Anguilla anguilla)-Vibrio vulnificus interaction in the gills: Role of the RtxA13 toxin.</title>
        <authorList>
            <person name="Callol A."/>
            <person name="Pajuelo D."/>
            <person name="Ebbesson L."/>
            <person name="Teles M."/>
            <person name="MacKenzie S."/>
            <person name="Amaro C."/>
        </authorList>
    </citation>
    <scope>NUCLEOTIDE SEQUENCE</scope>
</reference>
<accession>A0A0E9TVZ1</accession>
<name>A0A0E9TVZ1_ANGAN</name>
<keyword evidence="1" id="KW-0812">Transmembrane</keyword>
<keyword evidence="1" id="KW-1133">Transmembrane helix</keyword>
<evidence type="ECO:0000256" key="1">
    <source>
        <dbReference type="SAM" id="Phobius"/>
    </source>
</evidence>
<proteinExistence type="predicted"/>
<keyword evidence="1" id="KW-0472">Membrane</keyword>
<protein>
    <submittedName>
        <fullName evidence="2">Uncharacterized protein</fullName>
    </submittedName>
</protein>
<reference evidence="2" key="1">
    <citation type="submission" date="2014-11" db="EMBL/GenBank/DDBJ databases">
        <authorList>
            <person name="Amaro Gonzalez C."/>
        </authorList>
    </citation>
    <scope>NUCLEOTIDE SEQUENCE</scope>
</reference>
<evidence type="ECO:0000313" key="2">
    <source>
        <dbReference type="EMBL" id="JAH56888.1"/>
    </source>
</evidence>
<dbReference type="AlphaFoldDB" id="A0A0E9TVZ1"/>
<sequence length="81" mass="9142">MCALNLCNWLHYDTDHNRYILVGFVFKFFIVNCSLSIMSLNPDNGTISKVNAYCKNQTTSLTSSLQNQIIVCNSLQRGHPA</sequence>